<dbReference type="EMBL" id="CZQE01000161">
    <property type="protein sequence ID" value="CUS44598.1"/>
    <property type="molecule type" value="Genomic_DNA"/>
</dbReference>
<dbReference type="Gene3D" id="1.20.1270.180">
    <property type="match status" value="1"/>
</dbReference>
<dbReference type="InterPro" id="IPR009739">
    <property type="entry name" value="LprI-like_N"/>
</dbReference>
<proteinExistence type="predicted"/>
<sequence length="143" mass="15807">MRNIAVIGGLAATILAFSGAPRLTATSDAAGLPQARNASCDDPKTAFDNVYCERKVYMQADTDLNAAYKKLRTLLKVADRATLLQSQRTWIRQRDSRCGLTEGDSIKINLVCAKDMTIERTNWLNDRSRECTSSGCRSSKLDE</sequence>
<organism evidence="2">
    <name type="scientific">hydrothermal vent metagenome</name>
    <dbReference type="NCBI Taxonomy" id="652676"/>
    <lineage>
        <taxon>unclassified sequences</taxon>
        <taxon>metagenomes</taxon>
        <taxon>ecological metagenomes</taxon>
    </lineage>
</organism>
<dbReference type="AlphaFoldDB" id="A0A160TJX8"/>
<protein>
    <recommendedName>
        <fullName evidence="1">Lysozyme inhibitor LprI-like N-terminal domain-containing protein</fullName>
    </recommendedName>
</protein>
<feature type="domain" description="Lysozyme inhibitor LprI-like N-terminal" evidence="1">
    <location>
        <begin position="40"/>
        <end position="124"/>
    </location>
</feature>
<gene>
    <name evidence="2" type="ORF">MGWOODY_Smn1925</name>
</gene>
<accession>A0A160TJX8</accession>
<reference evidence="2" key="1">
    <citation type="submission" date="2015-10" db="EMBL/GenBank/DDBJ databases">
        <authorList>
            <person name="Gilbert D.G."/>
        </authorList>
    </citation>
    <scope>NUCLEOTIDE SEQUENCE</scope>
</reference>
<name>A0A160TJX8_9ZZZZ</name>
<evidence type="ECO:0000313" key="2">
    <source>
        <dbReference type="EMBL" id="CUS44598.1"/>
    </source>
</evidence>
<dbReference type="PANTHER" id="PTHR39176">
    <property type="entry name" value="PERIPLASMIC PROTEIN-RELATED"/>
    <property type="match status" value="1"/>
</dbReference>
<evidence type="ECO:0000259" key="1">
    <source>
        <dbReference type="Pfam" id="PF07007"/>
    </source>
</evidence>
<dbReference type="Pfam" id="PF07007">
    <property type="entry name" value="LprI"/>
    <property type="match status" value="1"/>
</dbReference>
<dbReference type="PANTHER" id="PTHR39176:SF1">
    <property type="entry name" value="PERIPLASMIC PROTEIN"/>
    <property type="match status" value="1"/>
</dbReference>